<protein>
    <submittedName>
        <fullName evidence="1">Uncharacterized protein</fullName>
    </submittedName>
</protein>
<accession>A0ABM7NP96</accession>
<dbReference type="RefSeq" id="WP_207179175.1">
    <property type="nucleotide sequence ID" value="NZ_AP024480.1"/>
</dbReference>
<evidence type="ECO:0000313" key="2">
    <source>
        <dbReference type="Proteomes" id="UP000663623"/>
    </source>
</evidence>
<proteinExistence type="predicted"/>
<dbReference type="EMBL" id="AP024480">
    <property type="protein sequence ID" value="BCS81985.1"/>
    <property type="molecule type" value="Genomic_DNA"/>
</dbReference>
<reference evidence="1 2" key="1">
    <citation type="submission" date="2021-02" db="EMBL/GenBank/DDBJ databases">
        <title>Nitrogen-fixing ability and nitrogen fixation related genes of thermophilic fermentative bacteria in the genus Caldicellulosiruptor.</title>
        <authorList>
            <person name="Chen Y."/>
            <person name="Nishihara A."/>
            <person name="Haruta S."/>
        </authorList>
    </citation>
    <scope>NUCLEOTIDE SEQUENCE [LARGE SCALE GENOMIC DNA]</scope>
    <source>
        <strain evidence="1 2">YA01</strain>
    </source>
</reference>
<name>A0ABM7NP96_9FIRM</name>
<organism evidence="1 2">
    <name type="scientific">Caldicellulosiruptor diazotrophicus</name>
    <dbReference type="NCBI Taxonomy" id="2806205"/>
    <lineage>
        <taxon>Bacteria</taxon>
        <taxon>Bacillati</taxon>
        <taxon>Bacillota</taxon>
        <taxon>Bacillota incertae sedis</taxon>
        <taxon>Caldicellulosiruptorales</taxon>
        <taxon>Caldicellulosiruptoraceae</taxon>
        <taxon>Caldicellulosiruptor</taxon>
    </lineage>
</organism>
<sequence length="54" mass="6212">MKKVQGNNLTYEDFKLPSCKISLNILKYTLAQKNNLQCPIVKNAKVEYNISHNT</sequence>
<evidence type="ECO:0000313" key="1">
    <source>
        <dbReference type="EMBL" id="BCS81985.1"/>
    </source>
</evidence>
<gene>
    <name evidence="1" type="ORF">CaldiYA01_19450</name>
</gene>
<dbReference type="Proteomes" id="UP000663623">
    <property type="component" value="Chromosome"/>
</dbReference>
<keyword evidence="2" id="KW-1185">Reference proteome</keyword>